<evidence type="ECO:0000313" key="2">
    <source>
        <dbReference type="Proteomes" id="UP001060085"/>
    </source>
</evidence>
<reference evidence="2" key="1">
    <citation type="journal article" date="2023" name="Nat. Plants">
        <title>Single-cell RNA sequencing provides a high-resolution roadmap for understanding the multicellular compartmentation of specialized metabolism.</title>
        <authorList>
            <person name="Sun S."/>
            <person name="Shen X."/>
            <person name="Li Y."/>
            <person name="Li Y."/>
            <person name="Wang S."/>
            <person name="Li R."/>
            <person name="Zhang H."/>
            <person name="Shen G."/>
            <person name="Guo B."/>
            <person name="Wei J."/>
            <person name="Xu J."/>
            <person name="St-Pierre B."/>
            <person name="Chen S."/>
            <person name="Sun C."/>
        </authorList>
    </citation>
    <scope>NUCLEOTIDE SEQUENCE [LARGE SCALE GENOMIC DNA]</scope>
</reference>
<dbReference type="Proteomes" id="UP001060085">
    <property type="component" value="Linkage Group LG02"/>
</dbReference>
<comment type="caution">
    <text evidence="1">The sequence shown here is derived from an EMBL/GenBank/DDBJ whole genome shotgun (WGS) entry which is preliminary data.</text>
</comment>
<sequence length="92" mass="10189">MPASMAHHGSSNPSYPEPETGIFGQIPASRSQYQPELQTHYMNPLPQSMIRCQTQYRLGPNPPMVLCPLSTGFRSRVTLPSMLFGRGPRTGD</sequence>
<proteinExistence type="predicted"/>
<gene>
    <name evidence="1" type="ORF">M9H77_09171</name>
</gene>
<name>A0ACC0C096_CATRO</name>
<keyword evidence="2" id="KW-1185">Reference proteome</keyword>
<organism evidence="1 2">
    <name type="scientific">Catharanthus roseus</name>
    <name type="common">Madagascar periwinkle</name>
    <name type="synonym">Vinca rosea</name>
    <dbReference type="NCBI Taxonomy" id="4058"/>
    <lineage>
        <taxon>Eukaryota</taxon>
        <taxon>Viridiplantae</taxon>
        <taxon>Streptophyta</taxon>
        <taxon>Embryophyta</taxon>
        <taxon>Tracheophyta</taxon>
        <taxon>Spermatophyta</taxon>
        <taxon>Magnoliopsida</taxon>
        <taxon>eudicotyledons</taxon>
        <taxon>Gunneridae</taxon>
        <taxon>Pentapetalae</taxon>
        <taxon>asterids</taxon>
        <taxon>lamiids</taxon>
        <taxon>Gentianales</taxon>
        <taxon>Apocynaceae</taxon>
        <taxon>Rauvolfioideae</taxon>
        <taxon>Vinceae</taxon>
        <taxon>Catharanthinae</taxon>
        <taxon>Catharanthus</taxon>
    </lineage>
</organism>
<protein>
    <submittedName>
        <fullName evidence="1">Uncharacterized protein</fullName>
    </submittedName>
</protein>
<dbReference type="EMBL" id="CM044702">
    <property type="protein sequence ID" value="KAI5678221.1"/>
    <property type="molecule type" value="Genomic_DNA"/>
</dbReference>
<evidence type="ECO:0000313" key="1">
    <source>
        <dbReference type="EMBL" id="KAI5678221.1"/>
    </source>
</evidence>
<accession>A0ACC0C096</accession>